<sequence>MVKLLMIADDFTGALDTGVQFAKRGICTQIFTKQKLEDADVRPETEVLVVDTESRPMEKAEAYEAVHEIAAWAVRRGVRIIFKKTDSALRGNIGIELQAVADTDRDETVFFMPGHPTIGRITENGTHYIEGKLLQDSVFGADPFEPVKKSYIPDIIADQSEIPVRCLRREEPIEICGADNCRVAVCDVTCTEDIDRRLEELKAQGRLKLLAGCAALADRLVEIIPFHYAKRKMFQKTDSLYVACGSLNQITREQVEYAVKECGFACRHLTMEQKLCPAYYETPEGKAFIGEIVKLCETEKKIVVDTFDGEEDIHEYRMIHGIPQADVRFLISESHGHIVKEIVDRRMDVTILMTGGDTLMGYMKLIGCTQLEPVCEIEPGVVVSMLVWNGYRQQVISKSGGFGTEDIMGRIAQKIVK</sequence>
<reference evidence="9 10" key="1">
    <citation type="submission" date="2009-01" db="EMBL/GenBank/DDBJ databases">
        <authorList>
            <person name="Fulton L."/>
            <person name="Clifton S."/>
            <person name="Fulton B."/>
            <person name="Xu J."/>
            <person name="Minx P."/>
            <person name="Pepin K.H."/>
            <person name="Johnson M."/>
            <person name="Bhonagiri V."/>
            <person name="Nash W.E."/>
            <person name="Mardis E.R."/>
            <person name="Wilson R.K."/>
        </authorList>
    </citation>
    <scope>NUCLEOTIDE SEQUENCE [LARGE SCALE GENOMIC DNA]</scope>
    <source>
        <strain evidence="10">DSM 10507 / JCM 14656 / S5a33</strain>
    </source>
</reference>
<keyword evidence="3" id="KW-0547">Nucleotide-binding</keyword>
<dbReference type="InterPro" id="IPR037051">
    <property type="entry name" value="4-carb_acid_sugar_kinase_N_sf"/>
</dbReference>
<dbReference type="GO" id="GO:0005524">
    <property type="term" value="F:ATP binding"/>
    <property type="evidence" value="ECO:0007669"/>
    <property type="project" value="UniProtKB-KW"/>
</dbReference>
<evidence type="ECO:0000259" key="7">
    <source>
        <dbReference type="Pfam" id="PF07005"/>
    </source>
</evidence>
<dbReference type="Proteomes" id="UP000003100">
    <property type="component" value="Unassembled WGS sequence"/>
</dbReference>
<keyword evidence="6" id="KW-0119">Carbohydrate metabolism</keyword>
<dbReference type="EMBL" id="ACBZ01000002">
    <property type="protein sequence ID" value="EEG50966.1"/>
    <property type="molecule type" value="Genomic_DNA"/>
</dbReference>
<dbReference type="Gene3D" id="3.40.980.20">
    <property type="entry name" value="Four-carbon acid sugar kinase, nucleotide binding domain"/>
    <property type="match status" value="1"/>
</dbReference>
<keyword evidence="5" id="KW-0067">ATP-binding</keyword>
<dbReference type="Gene3D" id="3.40.50.10840">
    <property type="entry name" value="Putative sugar-binding, N-terminal domain"/>
    <property type="match status" value="1"/>
</dbReference>
<dbReference type="eggNOG" id="COG3395">
    <property type="taxonomic scope" value="Bacteria"/>
</dbReference>
<evidence type="ECO:0000313" key="9">
    <source>
        <dbReference type="EMBL" id="EEG50966.1"/>
    </source>
</evidence>
<gene>
    <name evidence="9" type="ORF">RUMHYD_00023</name>
</gene>
<reference evidence="9 10" key="2">
    <citation type="submission" date="2009-02" db="EMBL/GenBank/DDBJ databases">
        <title>Draft genome sequence of Blautia hydrogenotrophica DSM 10507 (Ruminococcus hydrogenotrophicus DSM 10507).</title>
        <authorList>
            <person name="Sudarsanam P."/>
            <person name="Ley R."/>
            <person name="Guruge J."/>
            <person name="Turnbaugh P.J."/>
            <person name="Mahowald M."/>
            <person name="Liep D."/>
            <person name="Gordon J."/>
        </authorList>
    </citation>
    <scope>NUCLEOTIDE SEQUENCE [LARGE SCALE GENOMIC DNA]</scope>
    <source>
        <strain evidence="10">DSM 10507 / JCM 14656 / S5a33</strain>
    </source>
</reference>
<keyword evidence="4" id="KW-0418">Kinase</keyword>
<dbReference type="Pfam" id="PF07005">
    <property type="entry name" value="SBD_N"/>
    <property type="match status" value="1"/>
</dbReference>
<comment type="caution">
    <text evidence="9">The sequence shown here is derived from an EMBL/GenBank/DDBJ whole genome shotgun (WGS) entry which is preliminary data.</text>
</comment>
<dbReference type="GeneID" id="86821200"/>
<organism evidence="9 10">
    <name type="scientific">Blautia hydrogenotrophica (strain DSM 10507 / JCM 14656 / S5a33)</name>
    <name type="common">Ruminococcus hydrogenotrophicus</name>
    <dbReference type="NCBI Taxonomy" id="476272"/>
    <lineage>
        <taxon>Bacteria</taxon>
        <taxon>Bacillati</taxon>
        <taxon>Bacillota</taxon>
        <taxon>Clostridia</taxon>
        <taxon>Lachnospirales</taxon>
        <taxon>Lachnospiraceae</taxon>
        <taxon>Blautia</taxon>
    </lineage>
</organism>
<dbReference type="GO" id="GO:0016301">
    <property type="term" value="F:kinase activity"/>
    <property type="evidence" value="ECO:0007669"/>
    <property type="project" value="UniProtKB-KW"/>
</dbReference>
<evidence type="ECO:0000256" key="3">
    <source>
        <dbReference type="ARBA" id="ARBA00022741"/>
    </source>
</evidence>
<name>C0CGR0_BLAHS</name>
<evidence type="ECO:0000256" key="2">
    <source>
        <dbReference type="ARBA" id="ARBA00022679"/>
    </source>
</evidence>
<evidence type="ECO:0000313" key="10">
    <source>
        <dbReference type="Proteomes" id="UP000003100"/>
    </source>
</evidence>
<evidence type="ECO:0000256" key="1">
    <source>
        <dbReference type="ARBA" id="ARBA00005715"/>
    </source>
</evidence>
<dbReference type="PATRIC" id="fig|476272.21.peg.3029"/>
<dbReference type="InterPro" id="IPR031475">
    <property type="entry name" value="NBD_C"/>
</dbReference>
<evidence type="ECO:0008006" key="11">
    <source>
        <dbReference type="Google" id="ProtNLM"/>
    </source>
</evidence>
<dbReference type="InterPro" id="IPR010737">
    <property type="entry name" value="4-carb_acid_sugar_kinase_N"/>
</dbReference>
<dbReference type="InterPro" id="IPR042213">
    <property type="entry name" value="NBD_C_sf"/>
</dbReference>
<dbReference type="RefSeq" id="WP_005944589.1">
    <property type="nucleotide sequence ID" value="NZ_CP136423.1"/>
</dbReference>
<feature type="domain" description="Four-carbon acid sugar kinase nucleotide binding" evidence="8">
    <location>
        <begin position="242"/>
        <end position="407"/>
    </location>
</feature>
<keyword evidence="2" id="KW-0808">Transferase</keyword>
<dbReference type="Pfam" id="PF17042">
    <property type="entry name" value="NBD_C"/>
    <property type="match status" value="1"/>
</dbReference>
<evidence type="ECO:0000256" key="6">
    <source>
        <dbReference type="ARBA" id="ARBA00023277"/>
    </source>
</evidence>
<protein>
    <recommendedName>
        <fullName evidence="11">Four-carbon acid sugar kinase N-terminal domain-containing protein</fullName>
    </recommendedName>
</protein>
<accession>C0CGR0</accession>
<feature type="domain" description="Four-carbon acid sugar kinase N-terminal" evidence="7">
    <location>
        <begin position="4"/>
        <end position="219"/>
    </location>
</feature>
<keyword evidence="10" id="KW-1185">Reference proteome</keyword>
<dbReference type="AlphaFoldDB" id="C0CGR0"/>
<comment type="similarity">
    <text evidence="1">Belongs to the four-carbon acid sugar kinase family.</text>
</comment>
<dbReference type="HOGENOM" id="CLU_029424_0_0_9"/>
<evidence type="ECO:0000256" key="4">
    <source>
        <dbReference type="ARBA" id="ARBA00022777"/>
    </source>
</evidence>
<evidence type="ECO:0000259" key="8">
    <source>
        <dbReference type="Pfam" id="PF17042"/>
    </source>
</evidence>
<dbReference type="SUPFAM" id="SSF142764">
    <property type="entry name" value="YgbK-like"/>
    <property type="match status" value="1"/>
</dbReference>
<evidence type="ECO:0000256" key="5">
    <source>
        <dbReference type="ARBA" id="ARBA00022840"/>
    </source>
</evidence>
<proteinExistence type="inferred from homology"/>